<dbReference type="InterPro" id="IPR033907">
    <property type="entry name" value="Endolysin_autolysin"/>
</dbReference>
<reference evidence="8 9" key="1">
    <citation type="submission" date="2018-06" db="EMBL/GenBank/DDBJ databases">
        <title>Genomic Encyclopedia of Type Strains, Phase IV (KMG-IV): sequencing the most valuable type-strain genomes for metagenomic binning, comparative biology and taxonomic classification.</title>
        <authorList>
            <person name="Goeker M."/>
        </authorList>
    </citation>
    <scope>NUCLEOTIDE SEQUENCE [LARGE SCALE GENOMIC DNA]</scope>
    <source>
        <strain evidence="8 9">DSM 30166</strain>
    </source>
</reference>
<evidence type="ECO:0000256" key="3">
    <source>
        <dbReference type="ARBA" id="ARBA00022638"/>
    </source>
</evidence>
<dbReference type="PANTHER" id="PTHR38107:SF3">
    <property type="entry name" value="LYSOZYME RRRD-RELATED"/>
    <property type="match status" value="1"/>
</dbReference>
<evidence type="ECO:0000313" key="8">
    <source>
        <dbReference type="EMBL" id="RBP63782.1"/>
    </source>
</evidence>
<comment type="caution">
    <text evidence="8">The sequence shown here is derived from an EMBL/GenBank/DDBJ whole genome shotgun (WGS) entry which is preliminary data.</text>
</comment>
<dbReference type="GO" id="GO:0003796">
    <property type="term" value="F:lysozyme activity"/>
    <property type="evidence" value="ECO:0007669"/>
    <property type="project" value="UniProtKB-EC"/>
</dbReference>
<dbReference type="InterPro" id="IPR023346">
    <property type="entry name" value="Lysozyme-like_dom_sf"/>
</dbReference>
<sequence>MANIPETTGAAGITLIKHFEGLRLTKYLDTAGKPTIGYGHLILPDENFDQEITLQQAEMLLRQDLKSAEAGIHCYVDVDLNGNQFDALASFTYNLGVENLEHSTLLRLLNQGNYAACADQFLRWDKDGKQTVEGLLHRRAAERTLFLLPEPVGEN</sequence>
<dbReference type="Proteomes" id="UP000253046">
    <property type="component" value="Unassembled WGS sequence"/>
</dbReference>
<dbReference type="RefSeq" id="WP_113865823.1">
    <property type="nucleotide sequence ID" value="NZ_AGJP01000001.1"/>
</dbReference>
<dbReference type="CDD" id="cd00737">
    <property type="entry name" value="lyz_endolysin_autolysin"/>
    <property type="match status" value="1"/>
</dbReference>
<dbReference type="InterPro" id="IPR002196">
    <property type="entry name" value="Glyco_hydro_24"/>
</dbReference>
<gene>
    <name evidence="8" type="ORF">DES54_11085</name>
</gene>
<evidence type="ECO:0000256" key="7">
    <source>
        <dbReference type="RuleBase" id="RU003788"/>
    </source>
</evidence>
<dbReference type="HAMAP" id="MF_04110">
    <property type="entry name" value="ENDOLYSIN_T4"/>
    <property type="match status" value="1"/>
</dbReference>
<keyword evidence="3 7" id="KW-0081">Bacteriolytic enzyme</keyword>
<dbReference type="AlphaFoldDB" id="A0A366I5P1"/>
<keyword evidence="9" id="KW-1185">Reference proteome</keyword>
<dbReference type="SUPFAM" id="SSF53955">
    <property type="entry name" value="Lysozyme-like"/>
    <property type="match status" value="1"/>
</dbReference>
<dbReference type="EMBL" id="QNRY01000010">
    <property type="protein sequence ID" value="RBP63782.1"/>
    <property type="molecule type" value="Genomic_DNA"/>
</dbReference>
<dbReference type="GO" id="GO:0042742">
    <property type="term" value="P:defense response to bacterium"/>
    <property type="evidence" value="ECO:0007669"/>
    <property type="project" value="UniProtKB-KW"/>
</dbReference>
<accession>A0A366I5P1</accession>
<dbReference type="OrthoDB" id="8141296at2"/>
<dbReference type="Gene3D" id="1.10.530.40">
    <property type="match status" value="1"/>
</dbReference>
<dbReference type="GO" id="GO:0016998">
    <property type="term" value="P:cell wall macromolecule catabolic process"/>
    <property type="evidence" value="ECO:0007669"/>
    <property type="project" value="InterPro"/>
</dbReference>
<keyword evidence="2 7" id="KW-0929">Antimicrobial</keyword>
<keyword evidence="4 7" id="KW-0378">Hydrolase</keyword>
<comment type="similarity">
    <text evidence="7">Belongs to the glycosyl hydrolase 24 family.</text>
</comment>
<dbReference type="InterPro" id="IPR051018">
    <property type="entry name" value="Bacteriophage_GH24"/>
</dbReference>
<dbReference type="EC" id="3.2.1.17" evidence="7"/>
<dbReference type="Pfam" id="PF00959">
    <property type="entry name" value="Phage_lysozyme"/>
    <property type="match status" value="1"/>
</dbReference>
<organism evidence="8 9">
    <name type="scientific">Brenneria salicis ATCC 15712 = DSM 30166</name>
    <dbReference type="NCBI Taxonomy" id="714314"/>
    <lineage>
        <taxon>Bacteria</taxon>
        <taxon>Pseudomonadati</taxon>
        <taxon>Pseudomonadota</taxon>
        <taxon>Gammaproteobacteria</taxon>
        <taxon>Enterobacterales</taxon>
        <taxon>Pectobacteriaceae</taxon>
        <taxon>Brenneria</taxon>
    </lineage>
</organism>
<dbReference type="GO" id="GO:0009253">
    <property type="term" value="P:peptidoglycan catabolic process"/>
    <property type="evidence" value="ECO:0007669"/>
    <property type="project" value="InterPro"/>
</dbReference>
<evidence type="ECO:0000313" key="9">
    <source>
        <dbReference type="Proteomes" id="UP000253046"/>
    </source>
</evidence>
<comment type="catalytic activity">
    <reaction evidence="1 7">
        <text>Hydrolysis of (1-&gt;4)-beta-linkages between N-acetylmuramic acid and N-acetyl-D-glucosamine residues in a peptidoglycan and between N-acetyl-D-glucosamine residues in chitodextrins.</text>
        <dbReference type="EC" id="3.2.1.17"/>
    </reaction>
</comment>
<evidence type="ECO:0000256" key="5">
    <source>
        <dbReference type="ARBA" id="ARBA00023200"/>
    </source>
</evidence>
<keyword evidence="6 7" id="KW-0326">Glycosidase</keyword>
<dbReference type="PANTHER" id="PTHR38107">
    <property type="match status" value="1"/>
</dbReference>
<dbReference type="GO" id="GO:0031640">
    <property type="term" value="P:killing of cells of another organism"/>
    <property type="evidence" value="ECO:0007669"/>
    <property type="project" value="UniProtKB-KW"/>
</dbReference>
<proteinExistence type="inferred from homology"/>
<evidence type="ECO:0000256" key="6">
    <source>
        <dbReference type="ARBA" id="ARBA00023295"/>
    </source>
</evidence>
<dbReference type="InterPro" id="IPR034690">
    <property type="entry name" value="Endolysin_T4_type"/>
</dbReference>
<dbReference type="InterPro" id="IPR023347">
    <property type="entry name" value="Lysozyme_dom_sf"/>
</dbReference>
<keyword evidence="5" id="KW-1035">Host cytoplasm</keyword>
<evidence type="ECO:0000256" key="1">
    <source>
        <dbReference type="ARBA" id="ARBA00000632"/>
    </source>
</evidence>
<name>A0A366I5P1_9GAMM</name>
<evidence type="ECO:0000256" key="2">
    <source>
        <dbReference type="ARBA" id="ARBA00022529"/>
    </source>
</evidence>
<protein>
    <recommendedName>
        <fullName evidence="7">Lysozyme</fullName>
        <ecNumber evidence="7">3.2.1.17</ecNumber>
    </recommendedName>
</protein>
<evidence type="ECO:0000256" key="4">
    <source>
        <dbReference type="ARBA" id="ARBA00022801"/>
    </source>
</evidence>